<keyword evidence="2" id="KW-1185">Reference proteome</keyword>
<evidence type="ECO:0000313" key="1">
    <source>
        <dbReference type="EMBL" id="REC51463.1"/>
    </source>
</evidence>
<name>A0A3D9BD62_9FLAO</name>
<dbReference type="AlphaFoldDB" id="A0A3D9BD62"/>
<proteinExistence type="predicted"/>
<accession>A0A3D9BD62</accession>
<protein>
    <submittedName>
        <fullName evidence="1">Uncharacterized protein</fullName>
    </submittedName>
</protein>
<comment type="caution">
    <text evidence="1">The sequence shown here is derived from an EMBL/GenBank/DDBJ whole genome shotgun (WGS) entry which is preliminary data.</text>
</comment>
<dbReference type="Proteomes" id="UP000256512">
    <property type="component" value="Unassembled WGS sequence"/>
</dbReference>
<evidence type="ECO:0000313" key="2">
    <source>
        <dbReference type="Proteomes" id="UP000256512"/>
    </source>
</evidence>
<reference evidence="1 2" key="1">
    <citation type="journal article" date="2006" name="Int. J. Syst. Evol. Microbiol.">
        <title>Chryseobacterium piscium sp. nov., isolated from fish of the South Atlantic Ocean off South Africa.</title>
        <authorList>
            <person name="de Beer H."/>
            <person name="Hugo C.J."/>
            <person name="Jooste P.J."/>
            <person name="Vancanneyt M."/>
            <person name="Coenye T."/>
            <person name="Vandamme P."/>
        </authorList>
    </citation>
    <scope>NUCLEOTIDE SEQUENCE [LARGE SCALE GENOMIC DNA]</scope>
    <source>
        <strain evidence="1 2">CCUG 51923</strain>
    </source>
</reference>
<dbReference type="EMBL" id="QNVS01000075">
    <property type="protein sequence ID" value="REC51463.1"/>
    <property type="molecule type" value="Genomic_DNA"/>
</dbReference>
<gene>
    <name evidence="1" type="ORF">DRF62_17305</name>
</gene>
<organism evidence="1 2">
    <name type="scientific">Chryseobacterium piscium</name>
    <dbReference type="NCBI Taxonomy" id="333702"/>
    <lineage>
        <taxon>Bacteria</taxon>
        <taxon>Pseudomonadati</taxon>
        <taxon>Bacteroidota</taxon>
        <taxon>Flavobacteriia</taxon>
        <taxon>Flavobacteriales</taxon>
        <taxon>Weeksellaceae</taxon>
        <taxon>Chryseobacterium group</taxon>
        <taxon>Chryseobacterium</taxon>
    </lineage>
</organism>
<sequence length="456" mass="53949">MVVGQQYKNLKVMQGKVYICHHIDTEGPLYESMEELFKRVKFITGIDLEPSTENISKLQQRDIEISDELWKELKMIVDPHTIKFLGDWKQIDTMLDHIMTPFYRNELVDSEGNGWLYNWHIMDHIGFTGANPRRRDLGYLKIFDYYQDKIKTTNSLRDAIHWHFHPISFTKDAHIPATSYENSMFEIHQIISRRLIDRNWFPIVNRAGFHTVRFDSNHFLEQWIPFDPSNQAVKDEFQPKLQRDLTNGRFGDWRGAPYDWSIYHPDHRDWRKAGSMNRYVARVLNMNSRHRNITSDELITAFEKAKNGENVYVGITNHDWRDMKREIDDFRILLTQVSRIYPDVPFLFSETKRAFQDILFDSEEIKKNAVSIKAELNEKHLVVYVENGQTFGSQPYLAIKTKDGKYHHDNFDYLDHSSQNFSYTFDDYTIPLSEIESIAIATNDQYGNQALQIISI</sequence>